<dbReference type="EMBL" id="ML122280">
    <property type="protein sequence ID" value="RPD57506.1"/>
    <property type="molecule type" value="Genomic_DNA"/>
</dbReference>
<evidence type="ECO:0008006" key="3">
    <source>
        <dbReference type="Google" id="ProtNLM"/>
    </source>
</evidence>
<dbReference type="STRING" id="1328759.A0A5C2S838"/>
<dbReference type="InterPro" id="IPR032675">
    <property type="entry name" value="LRR_dom_sf"/>
</dbReference>
<gene>
    <name evidence="1" type="ORF">L227DRAFT_224902</name>
</gene>
<sequence length="498" mass="55453">MPNSPHPILSIPDILEKIFSQFTEVKRWEASLPPLDVLGLANQVKSVDRKSLACCARVCKAWSPSALDVLWAALPKGIYPLLRLFSCYDPRRGLNAMDVRIPELEWRRFQQYAIRVKTIAYAAQYEVDDCQLIGAPGRKLDPASRLLTQLLKISQDQPLLPNIRILHWTSSMVPYRQLALRALVGPCLLAFYVDARGQGDGTVGIEHDLNTLRFACPILEHLRITGESSLAFGISCDFANLRSAAFQRVDVAFVLPTISQLPCLEIIYLDLRRITGHLASKLASNAFPALRELTLQGRAFEVRTLLRRVVSKHLSFLKLDLISEVPSDVLRCMEALPSLPWANSLKTLRLFLRKAGGGAAVKFSDLLALLSLSHLEDVSLDLVETAVSDRDIGSIQSGWPLLKCLRIHSKQSADSESEDELAIVGGPHSLLPSLLSVVKLAIKKPTLKRIAVMAARTWSPSIACQPGTYNWRPLSGACSPRRRWICLKKRAKLRRGVR</sequence>
<reference evidence="1" key="1">
    <citation type="journal article" date="2018" name="Genome Biol. Evol.">
        <title>Genomics and development of Lentinus tigrinus, a white-rot wood-decaying mushroom with dimorphic fruiting bodies.</title>
        <authorList>
            <person name="Wu B."/>
            <person name="Xu Z."/>
            <person name="Knudson A."/>
            <person name="Carlson A."/>
            <person name="Chen N."/>
            <person name="Kovaka S."/>
            <person name="LaButti K."/>
            <person name="Lipzen A."/>
            <person name="Pennachio C."/>
            <person name="Riley R."/>
            <person name="Schakwitz W."/>
            <person name="Umezawa K."/>
            <person name="Ohm R.A."/>
            <person name="Grigoriev I.V."/>
            <person name="Nagy L.G."/>
            <person name="Gibbons J."/>
            <person name="Hibbett D."/>
        </authorList>
    </citation>
    <scope>NUCLEOTIDE SEQUENCE [LARGE SCALE GENOMIC DNA]</scope>
    <source>
        <strain evidence="1">ALCF2SS1-6</strain>
    </source>
</reference>
<organism evidence="1 2">
    <name type="scientific">Lentinus tigrinus ALCF2SS1-6</name>
    <dbReference type="NCBI Taxonomy" id="1328759"/>
    <lineage>
        <taxon>Eukaryota</taxon>
        <taxon>Fungi</taxon>
        <taxon>Dikarya</taxon>
        <taxon>Basidiomycota</taxon>
        <taxon>Agaricomycotina</taxon>
        <taxon>Agaricomycetes</taxon>
        <taxon>Polyporales</taxon>
        <taxon>Polyporaceae</taxon>
        <taxon>Lentinus</taxon>
    </lineage>
</organism>
<name>A0A5C2S838_9APHY</name>
<dbReference type="Proteomes" id="UP000313359">
    <property type="component" value="Unassembled WGS sequence"/>
</dbReference>
<evidence type="ECO:0000313" key="2">
    <source>
        <dbReference type="Proteomes" id="UP000313359"/>
    </source>
</evidence>
<dbReference type="Gene3D" id="3.80.10.10">
    <property type="entry name" value="Ribonuclease Inhibitor"/>
    <property type="match status" value="1"/>
</dbReference>
<dbReference type="AlphaFoldDB" id="A0A5C2S838"/>
<protein>
    <recommendedName>
        <fullName evidence="3">F-box domain-containing protein</fullName>
    </recommendedName>
</protein>
<dbReference type="OrthoDB" id="2743820at2759"/>
<accession>A0A5C2S838</accession>
<evidence type="ECO:0000313" key="1">
    <source>
        <dbReference type="EMBL" id="RPD57506.1"/>
    </source>
</evidence>
<dbReference type="SUPFAM" id="SSF52047">
    <property type="entry name" value="RNI-like"/>
    <property type="match status" value="1"/>
</dbReference>
<keyword evidence="2" id="KW-1185">Reference proteome</keyword>
<proteinExistence type="predicted"/>